<dbReference type="AlphaFoldDB" id="A0ABD3HCW6"/>
<sequence>MAAQAGAPLHFELYTEEDDVNYIRWKWISKKEAHRVLRGIDGRLLRRSGLHDALWMDWARPEEGTTSVREFVLNWDERTQSSTVCGREIPLTIDTMREYFLLPEGLNPPRSARHYDELSDWVPERSKTTKTWYANDVYLPVWRPIIQLINVVLLGKQKPLEVTGAFLYILKNKVGPAEEDEKLDWATYFKEKVREEIRACKKQMQASGKRKFRPTCIGIVVLHILRTCGIVDDEDIVLSDNDKSVDEATPPRSATPPPVQVLPSSSSPDRVQDPSSSSPEQVHVSSPSSPERVLGSSSSSPDRGHISPDPRDILSSSSHVRTRQASLISLDLQHSPESSPGGAPSTLSDHATRSGSPSSPDLGQPADNEPLAGFGTPMVPYPASDDDEEGAVEGAIKGLTSLSAADLATTAKGKRPVLHMSSFESEEIRFARPDRVKRRVAATEDEAGGPVSQQAEIAHNWSQEHCTAYQTAREQHKDGFLRCKSVQTAKKDENYLTKVLQPFLDKFRGHRGDDISYVEANWQQAQAQDPIACLANYWAPMDERDEDFLWSNCTAADRQKFMAELHGHRIQRAGQKAMQFAMADAEQPPQTQNGAGPSNSSQTAATEKGRPIVPAPLSAASLISDGEFILAGCRDEDMELTRLHGAL</sequence>
<gene>
    <name evidence="2" type="ORF">R1sor_015020</name>
</gene>
<feature type="compositionally biased region" description="Low complexity" evidence="1">
    <location>
        <begin position="261"/>
        <end position="291"/>
    </location>
</feature>
<comment type="caution">
    <text evidence="2">The sequence shown here is derived from an EMBL/GenBank/DDBJ whole genome shotgun (WGS) entry which is preliminary data.</text>
</comment>
<dbReference type="EMBL" id="JBJQOH010000004">
    <property type="protein sequence ID" value="KAL3688711.1"/>
    <property type="molecule type" value="Genomic_DNA"/>
</dbReference>
<evidence type="ECO:0000313" key="3">
    <source>
        <dbReference type="Proteomes" id="UP001633002"/>
    </source>
</evidence>
<feature type="compositionally biased region" description="Polar residues" evidence="1">
    <location>
        <begin position="588"/>
        <end position="605"/>
    </location>
</feature>
<name>A0ABD3HCW6_9MARC</name>
<feature type="compositionally biased region" description="Polar residues" evidence="1">
    <location>
        <begin position="314"/>
        <end position="327"/>
    </location>
</feature>
<protein>
    <submittedName>
        <fullName evidence="2">Uncharacterized protein</fullName>
    </submittedName>
</protein>
<dbReference type="Proteomes" id="UP001633002">
    <property type="component" value="Unassembled WGS sequence"/>
</dbReference>
<feature type="region of interest" description="Disordered" evidence="1">
    <location>
        <begin position="242"/>
        <end position="388"/>
    </location>
</feature>
<accession>A0ABD3HCW6</accession>
<evidence type="ECO:0000313" key="2">
    <source>
        <dbReference type="EMBL" id="KAL3688711.1"/>
    </source>
</evidence>
<proteinExistence type="predicted"/>
<organism evidence="2 3">
    <name type="scientific">Riccia sorocarpa</name>
    <dbReference type="NCBI Taxonomy" id="122646"/>
    <lineage>
        <taxon>Eukaryota</taxon>
        <taxon>Viridiplantae</taxon>
        <taxon>Streptophyta</taxon>
        <taxon>Embryophyta</taxon>
        <taxon>Marchantiophyta</taxon>
        <taxon>Marchantiopsida</taxon>
        <taxon>Marchantiidae</taxon>
        <taxon>Marchantiales</taxon>
        <taxon>Ricciaceae</taxon>
        <taxon>Riccia</taxon>
    </lineage>
</organism>
<evidence type="ECO:0000256" key="1">
    <source>
        <dbReference type="SAM" id="MobiDB-lite"/>
    </source>
</evidence>
<feature type="region of interest" description="Disordered" evidence="1">
    <location>
        <begin position="581"/>
        <end position="607"/>
    </location>
</feature>
<feature type="compositionally biased region" description="Polar residues" evidence="1">
    <location>
        <begin position="345"/>
        <end position="361"/>
    </location>
</feature>
<keyword evidence="3" id="KW-1185">Reference proteome</keyword>
<reference evidence="2 3" key="1">
    <citation type="submission" date="2024-09" db="EMBL/GenBank/DDBJ databases">
        <title>Chromosome-scale assembly of Riccia sorocarpa.</title>
        <authorList>
            <person name="Paukszto L."/>
        </authorList>
    </citation>
    <scope>NUCLEOTIDE SEQUENCE [LARGE SCALE GENOMIC DNA]</scope>
    <source>
        <strain evidence="2">LP-2024</strain>
        <tissue evidence="2">Aerial parts of the thallus</tissue>
    </source>
</reference>
<feature type="compositionally biased region" description="Basic and acidic residues" evidence="1">
    <location>
        <begin position="302"/>
        <end position="312"/>
    </location>
</feature>